<reference evidence="8" key="1">
    <citation type="submission" date="2022-10" db="EMBL/GenBank/DDBJ databases">
        <title>Culturing micro-colonial fungi from biological soil crusts in the Mojave desert and describing Neophaeococcomyces mojavensis, and introducing the new genera and species Taxawa tesnikishii.</title>
        <authorList>
            <person name="Kurbessoian T."/>
            <person name="Stajich J.E."/>
        </authorList>
    </citation>
    <scope>NUCLEOTIDE SEQUENCE</scope>
    <source>
        <strain evidence="8">TK_35</strain>
    </source>
</reference>
<dbReference type="SUPFAM" id="SSF103473">
    <property type="entry name" value="MFS general substrate transporter"/>
    <property type="match status" value="1"/>
</dbReference>
<keyword evidence="5 6" id="KW-0472">Membrane</keyword>
<feature type="transmembrane region" description="Helical" evidence="6">
    <location>
        <begin position="406"/>
        <end position="426"/>
    </location>
</feature>
<feature type="domain" description="Major facilitator superfamily (MFS) profile" evidence="7">
    <location>
        <begin position="52"/>
        <end position="463"/>
    </location>
</feature>
<feature type="transmembrane region" description="Helical" evidence="6">
    <location>
        <begin position="50"/>
        <end position="67"/>
    </location>
</feature>
<keyword evidence="3 6" id="KW-0812">Transmembrane</keyword>
<evidence type="ECO:0000313" key="8">
    <source>
        <dbReference type="EMBL" id="KAJ9640749.1"/>
    </source>
</evidence>
<feature type="transmembrane region" description="Helical" evidence="6">
    <location>
        <begin position="276"/>
        <end position="298"/>
    </location>
</feature>
<evidence type="ECO:0000313" key="9">
    <source>
        <dbReference type="Proteomes" id="UP001172681"/>
    </source>
</evidence>
<feature type="transmembrane region" description="Helical" evidence="6">
    <location>
        <begin position="432"/>
        <end position="458"/>
    </location>
</feature>
<evidence type="ECO:0000256" key="1">
    <source>
        <dbReference type="ARBA" id="ARBA00004141"/>
    </source>
</evidence>
<evidence type="ECO:0000256" key="4">
    <source>
        <dbReference type="ARBA" id="ARBA00022989"/>
    </source>
</evidence>
<feature type="transmembrane region" description="Helical" evidence="6">
    <location>
        <begin position="345"/>
        <end position="363"/>
    </location>
</feature>
<comment type="subcellular location">
    <subcellularLocation>
        <location evidence="1">Membrane</location>
        <topology evidence="1">Multi-pass membrane protein</topology>
    </subcellularLocation>
</comment>
<organism evidence="8 9">
    <name type="scientific">Knufia peltigerae</name>
    <dbReference type="NCBI Taxonomy" id="1002370"/>
    <lineage>
        <taxon>Eukaryota</taxon>
        <taxon>Fungi</taxon>
        <taxon>Dikarya</taxon>
        <taxon>Ascomycota</taxon>
        <taxon>Pezizomycotina</taxon>
        <taxon>Eurotiomycetes</taxon>
        <taxon>Chaetothyriomycetidae</taxon>
        <taxon>Chaetothyriales</taxon>
        <taxon>Trichomeriaceae</taxon>
        <taxon>Knufia</taxon>
    </lineage>
</organism>
<dbReference type="PANTHER" id="PTHR43791">
    <property type="entry name" value="PERMEASE-RELATED"/>
    <property type="match status" value="1"/>
</dbReference>
<gene>
    <name evidence="8" type="ORF">H2204_003038</name>
</gene>
<protein>
    <recommendedName>
        <fullName evidence="7">Major facilitator superfamily (MFS) profile domain-containing protein</fullName>
    </recommendedName>
</protein>
<dbReference type="PANTHER" id="PTHR43791:SF46">
    <property type="entry name" value="MAJOR FACILITATOR SUPERFAMILY (MFS) PROFILE DOMAIN-CONTAINING PROTEIN-RELATED"/>
    <property type="match status" value="1"/>
</dbReference>
<feature type="transmembrane region" description="Helical" evidence="6">
    <location>
        <begin position="178"/>
        <end position="199"/>
    </location>
</feature>
<dbReference type="GO" id="GO:0016020">
    <property type="term" value="C:membrane"/>
    <property type="evidence" value="ECO:0007669"/>
    <property type="project" value="UniProtKB-SubCell"/>
</dbReference>
<keyword evidence="2" id="KW-0813">Transport</keyword>
<feature type="transmembrane region" description="Helical" evidence="6">
    <location>
        <begin position="211"/>
        <end position="234"/>
    </location>
</feature>
<keyword evidence="4 6" id="KW-1133">Transmembrane helix</keyword>
<proteinExistence type="predicted"/>
<feature type="transmembrane region" description="Helical" evidence="6">
    <location>
        <begin position="148"/>
        <end position="166"/>
    </location>
</feature>
<dbReference type="Proteomes" id="UP001172681">
    <property type="component" value="Unassembled WGS sequence"/>
</dbReference>
<feature type="transmembrane region" description="Helical" evidence="6">
    <location>
        <begin position="118"/>
        <end position="142"/>
    </location>
</feature>
<dbReference type="InterPro" id="IPR020846">
    <property type="entry name" value="MFS_dom"/>
</dbReference>
<feature type="transmembrane region" description="Helical" evidence="6">
    <location>
        <begin position="87"/>
        <end position="106"/>
    </location>
</feature>
<feature type="transmembrane region" description="Helical" evidence="6">
    <location>
        <begin position="318"/>
        <end position="338"/>
    </location>
</feature>
<dbReference type="Pfam" id="PF07690">
    <property type="entry name" value="MFS_1"/>
    <property type="match status" value="1"/>
</dbReference>
<accession>A0AA38YBJ2</accession>
<comment type="caution">
    <text evidence="8">The sequence shown here is derived from an EMBL/GenBank/DDBJ whole genome shotgun (WGS) entry which is preliminary data.</text>
</comment>
<dbReference type="EMBL" id="JAPDRN010000013">
    <property type="protein sequence ID" value="KAJ9640749.1"/>
    <property type="molecule type" value="Genomic_DNA"/>
</dbReference>
<dbReference type="PROSITE" id="PS50850">
    <property type="entry name" value="MFS"/>
    <property type="match status" value="1"/>
</dbReference>
<evidence type="ECO:0000259" key="7">
    <source>
        <dbReference type="PROSITE" id="PS50850"/>
    </source>
</evidence>
<dbReference type="Gene3D" id="1.20.1250.20">
    <property type="entry name" value="MFS general substrate transporter like domains"/>
    <property type="match status" value="2"/>
</dbReference>
<dbReference type="InterPro" id="IPR011701">
    <property type="entry name" value="MFS"/>
</dbReference>
<evidence type="ECO:0000256" key="5">
    <source>
        <dbReference type="ARBA" id="ARBA00023136"/>
    </source>
</evidence>
<feature type="transmembrane region" description="Helical" evidence="6">
    <location>
        <begin position="375"/>
        <end position="394"/>
    </location>
</feature>
<evidence type="ECO:0000256" key="2">
    <source>
        <dbReference type="ARBA" id="ARBA00022448"/>
    </source>
</evidence>
<dbReference type="GO" id="GO:0022857">
    <property type="term" value="F:transmembrane transporter activity"/>
    <property type="evidence" value="ECO:0007669"/>
    <property type="project" value="InterPro"/>
</dbReference>
<dbReference type="InterPro" id="IPR036259">
    <property type="entry name" value="MFS_trans_sf"/>
</dbReference>
<dbReference type="AlphaFoldDB" id="A0AA38YBJ2"/>
<sequence length="495" mass="55129">MASEPKTPAPPIELAEAELAKSSFEHHESNVEEDEADAAMMRRITWKIDLRLLPLCVFIYCLCFLDRVNIGNAKLWHLERDLNMHGLQFNIVTLVFYIPYILFEIPANMIISRIKPRYWISGLTFGFGLTVTLCGLCTNFGGFLTARLFIGVFESGMFPGFLLLIGSWYTRRQVGARLAWFLVANDIAGSVSGLLGAGLGSLDGTNGYSGWSWIFFIEGAMTCFAAIIAFFFLLPFPKESTFLTPEEKEFWLRKLAIENAHYEEDKMKLNGVWKALLDWKLIATAFMYLAVCTSAYSITVFQPSILSTFGWSSMKANLLTSPVRIASGIVSVSVATLSNRLNKRGIFVAIGFCVAILGLLFTMLHHDYRVRYMGLYFGAIGIYIAQPLVIAWGVAQVAGRTKRGTLTAAASSLGQVGGIISALIFPNSDKPYYVPGGSVCVGFAAAGCVVCLTMWFFLSMENKMRKAGKRDHLRSLPQEEQYKLGEKHPDFRYTM</sequence>
<dbReference type="FunFam" id="1.20.1250.20:FF:000013">
    <property type="entry name" value="MFS general substrate transporter"/>
    <property type="match status" value="1"/>
</dbReference>
<dbReference type="FunFam" id="1.20.1250.20:FF:000057">
    <property type="entry name" value="MFS general substrate transporter"/>
    <property type="match status" value="1"/>
</dbReference>
<evidence type="ECO:0000256" key="6">
    <source>
        <dbReference type="SAM" id="Phobius"/>
    </source>
</evidence>
<evidence type="ECO:0000256" key="3">
    <source>
        <dbReference type="ARBA" id="ARBA00022692"/>
    </source>
</evidence>
<name>A0AA38YBJ2_9EURO</name>
<keyword evidence="9" id="KW-1185">Reference proteome</keyword>